<dbReference type="AlphaFoldDB" id="A0A853AWD4"/>
<gene>
    <name evidence="2" type="ORF">HNR02_000278</name>
</gene>
<evidence type="ECO:0000256" key="1">
    <source>
        <dbReference type="SAM" id="Phobius"/>
    </source>
</evidence>
<accession>A0A853AWD4</accession>
<dbReference type="RefSeq" id="WP_179771417.1">
    <property type="nucleotide sequence ID" value="NZ_JACCFK010000001.1"/>
</dbReference>
<dbReference type="Proteomes" id="UP000549616">
    <property type="component" value="Unassembled WGS sequence"/>
</dbReference>
<sequence length="194" mass="20258">MPVAASCLIHLPLGAHVLASTRTIRGAVNMSENEIKARPARTKWWLGGAGVVLVAVIAVLLVYLLDDGPGDFADDVASALTGGDRAAYEALQCGFPPAGEKVNLPDQGYVSAFDIGPISVYEVQHGSDDYAVALFVADSTPSFIVGQMVKDGDWCLQGLFACPVPASASSPSGRDVDNWARERLCAGALGRARG</sequence>
<protein>
    <submittedName>
        <fullName evidence="2">Uncharacterized protein</fullName>
    </submittedName>
</protein>
<name>A0A853AWD4_9PSEU</name>
<evidence type="ECO:0000313" key="3">
    <source>
        <dbReference type="Proteomes" id="UP000549616"/>
    </source>
</evidence>
<feature type="transmembrane region" description="Helical" evidence="1">
    <location>
        <begin position="43"/>
        <end position="65"/>
    </location>
</feature>
<organism evidence="2 3">
    <name type="scientific">Amycolatopsis endophytica</name>
    <dbReference type="NCBI Taxonomy" id="860233"/>
    <lineage>
        <taxon>Bacteria</taxon>
        <taxon>Bacillati</taxon>
        <taxon>Actinomycetota</taxon>
        <taxon>Actinomycetes</taxon>
        <taxon>Pseudonocardiales</taxon>
        <taxon>Pseudonocardiaceae</taxon>
        <taxon>Amycolatopsis</taxon>
    </lineage>
</organism>
<keyword evidence="1" id="KW-1133">Transmembrane helix</keyword>
<keyword evidence="1" id="KW-0812">Transmembrane</keyword>
<keyword evidence="1" id="KW-0472">Membrane</keyword>
<keyword evidence="3" id="KW-1185">Reference proteome</keyword>
<comment type="caution">
    <text evidence="2">The sequence shown here is derived from an EMBL/GenBank/DDBJ whole genome shotgun (WGS) entry which is preliminary data.</text>
</comment>
<evidence type="ECO:0000313" key="2">
    <source>
        <dbReference type="EMBL" id="NYI86955.1"/>
    </source>
</evidence>
<proteinExistence type="predicted"/>
<reference evidence="2 3" key="1">
    <citation type="submission" date="2020-07" db="EMBL/GenBank/DDBJ databases">
        <title>Sequencing the genomes of 1000 actinobacteria strains.</title>
        <authorList>
            <person name="Klenk H.-P."/>
        </authorList>
    </citation>
    <scope>NUCLEOTIDE SEQUENCE [LARGE SCALE GENOMIC DNA]</scope>
    <source>
        <strain evidence="2 3">DSM 104006</strain>
    </source>
</reference>
<dbReference type="EMBL" id="JACCFK010000001">
    <property type="protein sequence ID" value="NYI86955.1"/>
    <property type="molecule type" value="Genomic_DNA"/>
</dbReference>